<keyword evidence="2" id="KW-0648">Protein biosynthesis</keyword>
<sequence>QHLDVIVSKLKNKFGVDVTLELPKVAYRETIRKPVEAQGKHKKQSGGHGQFGDVWIKFEPCDSDDLVFETAVVGGAVPKNYFPAVEKGFVTALQRDSRQAIRW</sequence>
<gene>
    <name evidence="5" type="ORF">OBE_06064</name>
</gene>
<dbReference type="InterPro" id="IPR005517">
    <property type="entry name" value="Transl_elong_EFG/EF2_IV"/>
</dbReference>
<dbReference type="PANTHER" id="PTHR43636">
    <property type="entry name" value="ELONGATION FACTOR G, MITOCHONDRIAL"/>
    <property type="match status" value="1"/>
</dbReference>
<dbReference type="EMBL" id="AJWZ01004171">
    <property type="protein sequence ID" value="EKC66194.1"/>
    <property type="molecule type" value="Genomic_DNA"/>
</dbReference>
<organism evidence="5">
    <name type="scientific">human gut metagenome</name>
    <dbReference type="NCBI Taxonomy" id="408170"/>
    <lineage>
        <taxon>unclassified sequences</taxon>
        <taxon>metagenomes</taxon>
        <taxon>organismal metagenomes</taxon>
    </lineage>
</organism>
<dbReference type="Gene3D" id="3.30.70.870">
    <property type="entry name" value="Elongation Factor G (Translational Gtpase), domain 3"/>
    <property type="match status" value="1"/>
</dbReference>
<dbReference type="GO" id="GO:0005525">
    <property type="term" value="F:GTP binding"/>
    <property type="evidence" value="ECO:0007669"/>
    <property type="project" value="UniProtKB-KW"/>
</dbReference>
<keyword evidence="5" id="KW-0251">Elongation factor</keyword>
<feature type="domain" description="Translation elongation factor EFG/EF2" evidence="4">
    <location>
        <begin position="24"/>
        <end position="102"/>
    </location>
</feature>
<dbReference type="SUPFAM" id="SSF54211">
    <property type="entry name" value="Ribosomal protein S5 domain 2-like"/>
    <property type="match status" value="1"/>
</dbReference>
<feature type="non-terminal residue" evidence="5">
    <location>
        <position position="1"/>
    </location>
</feature>
<dbReference type="GO" id="GO:0003746">
    <property type="term" value="F:translation elongation factor activity"/>
    <property type="evidence" value="ECO:0007669"/>
    <property type="project" value="UniProtKB-KW"/>
</dbReference>
<keyword evidence="3" id="KW-0342">GTP-binding</keyword>
<dbReference type="InterPro" id="IPR020568">
    <property type="entry name" value="Ribosomal_Su5_D2-typ_SF"/>
</dbReference>
<dbReference type="AlphaFoldDB" id="K1TFF6"/>
<evidence type="ECO:0000259" key="4">
    <source>
        <dbReference type="SMART" id="SM00889"/>
    </source>
</evidence>
<name>K1TFF6_9ZZZZ</name>
<comment type="caution">
    <text evidence="5">The sequence shown here is derived from an EMBL/GenBank/DDBJ whole genome shotgun (WGS) entry which is preliminary data.</text>
</comment>
<evidence type="ECO:0000256" key="3">
    <source>
        <dbReference type="ARBA" id="ARBA00023134"/>
    </source>
</evidence>
<accession>K1TFF6</accession>
<dbReference type="Pfam" id="PF03764">
    <property type="entry name" value="EFG_IV"/>
    <property type="match status" value="1"/>
</dbReference>
<reference evidence="5" key="1">
    <citation type="journal article" date="2013" name="Environ. Microbiol.">
        <title>Microbiota from the distal guts of lean and obese adolescents exhibit partial functional redundancy besides clear differences in community structure.</title>
        <authorList>
            <person name="Ferrer M."/>
            <person name="Ruiz A."/>
            <person name="Lanza F."/>
            <person name="Haange S.B."/>
            <person name="Oberbach A."/>
            <person name="Till H."/>
            <person name="Bargiela R."/>
            <person name="Campoy C."/>
            <person name="Segura M.T."/>
            <person name="Richter M."/>
            <person name="von Bergen M."/>
            <person name="Seifert J."/>
            <person name="Suarez A."/>
        </authorList>
    </citation>
    <scope>NUCLEOTIDE SEQUENCE</scope>
</reference>
<dbReference type="PANTHER" id="PTHR43636:SF2">
    <property type="entry name" value="ELONGATION FACTOR G, MITOCHONDRIAL"/>
    <property type="match status" value="1"/>
</dbReference>
<evidence type="ECO:0000313" key="5">
    <source>
        <dbReference type="EMBL" id="EKC66194.1"/>
    </source>
</evidence>
<dbReference type="GO" id="GO:0003924">
    <property type="term" value="F:GTPase activity"/>
    <property type="evidence" value="ECO:0007669"/>
    <property type="project" value="TreeGrafter"/>
</dbReference>
<dbReference type="InterPro" id="IPR014721">
    <property type="entry name" value="Ribsml_uS5_D2-typ_fold_subgr"/>
</dbReference>
<proteinExistence type="predicted"/>
<dbReference type="Gene3D" id="3.30.230.10">
    <property type="match status" value="1"/>
</dbReference>
<evidence type="ECO:0000256" key="1">
    <source>
        <dbReference type="ARBA" id="ARBA00022741"/>
    </source>
</evidence>
<dbReference type="SMART" id="SM00889">
    <property type="entry name" value="EFG_IV"/>
    <property type="match status" value="1"/>
</dbReference>
<keyword evidence="1" id="KW-0547">Nucleotide-binding</keyword>
<protein>
    <submittedName>
        <fullName evidence="5">Protein containing Translation elongation factor EFG/EF2, domain protein IV domain protein</fullName>
    </submittedName>
</protein>
<evidence type="ECO:0000256" key="2">
    <source>
        <dbReference type="ARBA" id="ARBA00022917"/>
    </source>
</evidence>